<sequence>MSALRPLLSVALVAAVLALPGIEQVAARLRAAEALWLGLCLLLLTLVTLLSALRWRLTAAALGLDLRPGRAIREYYLAQIVNLTLPGGVLGDAARAMRTRGTGPLGPAAQAVVLERAAGQAAMAAVL</sequence>
<gene>
    <name evidence="7" type="ORF">ICN82_21180</name>
</gene>
<dbReference type="PANTHER" id="PTHR40277">
    <property type="entry name" value="BLL5419 PROTEIN"/>
    <property type="match status" value="1"/>
</dbReference>
<evidence type="ECO:0000313" key="7">
    <source>
        <dbReference type="EMBL" id="MBE3640714.1"/>
    </source>
</evidence>
<feature type="non-terminal residue" evidence="7">
    <location>
        <position position="127"/>
    </location>
</feature>
<accession>A0A8J6Z101</accession>
<evidence type="ECO:0000256" key="6">
    <source>
        <dbReference type="SAM" id="Phobius"/>
    </source>
</evidence>
<comment type="caution">
    <text evidence="7">The sequence shown here is derived from an EMBL/GenBank/DDBJ whole genome shotgun (WGS) entry which is preliminary data.</text>
</comment>
<evidence type="ECO:0000256" key="4">
    <source>
        <dbReference type="ARBA" id="ARBA00022989"/>
    </source>
</evidence>
<reference evidence="7" key="1">
    <citation type="submission" date="2020-09" db="EMBL/GenBank/DDBJ databases">
        <title>A novel bacterium of genus Mangrovicoccus, isolated from South China Sea.</title>
        <authorList>
            <person name="Huang H."/>
            <person name="Mo K."/>
            <person name="Hu Y."/>
        </authorList>
    </citation>
    <scope>NUCLEOTIDE SEQUENCE</scope>
    <source>
        <strain evidence="7">HB182678</strain>
    </source>
</reference>
<comment type="subcellular location">
    <subcellularLocation>
        <location evidence="1">Cell membrane</location>
        <topology evidence="1">Multi-pass membrane protein</topology>
    </subcellularLocation>
</comment>
<name>A0A8J6Z101_9RHOB</name>
<dbReference type="PANTHER" id="PTHR40277:SF1">
    <property type="entry name" value="BLL5419 PROTEIN"/>
    <property type="match status" value="1"/>
</dbReference>
<organism evidence="7 8">
    <name type="scientific">Mangrovicoccus algicola</name>
    <dbReference type="NCBI Taxonomy" id="2771008"/>
    <lineage>
        <taxon>Bacteria</taxon>
        <taxon>Pseudomonadati</taxon>
        <taxon>Pseudomonadota</taxon>
        <taxon>Alphaproteobacteria</taxon>
        <taxon>Rhodobacterales</taxon>
        <taxon>Paracoccaceae</taxon>
        <taxon>Mangrovicoccus</taxon>
    </lineage>
</organism>
<keyword evidence="5 6" id="KW-0472">Membrane</keyword>
<keyword evidence="2" id="KW-1003">Cell membrane</keyword>
<dbReference type="InterPro" id="IPR022791">
    <property type="entry name" value="L-PG_synthase/AglD"/>
</dbReference>
<dbReference type="Pfam" id="PF03706">
    <property type="entry name" value="LPG_synthase_TM"/>
    <property type="match status" value="1"/>
</dbReference>
<evidence type="ECO:0000313" key="8">
    <source>
        <dbReference type="Proteomes" id="UP000609121"/>
    </source>
</evidence>
<evidence type="ECO:0000256" key="3">
    <source>
        <dbReference type="ARBA" id="ARBA00022692"/>
    </source>
</evidence>
<dbReference type="Proteomes" id="UP000609121">
    <property type="component" value="Unassembled WGS sequence"/>
</dbReference>
<protein>
    <submittedName>
        <fullName evidence="7">Flippase-like domain-containing protein</fullName>
    </submittedName>
</protein>
<evidence type="ECO:0000256" key="5">
    <source>
        <dbReference type="ARBA" id="ARBA00023136"/>
    </source>
</evidence>
<keyword evidence="3 6" id="KW-0812">Transmembrane</keyword>
<feature type="transmembrane region" description="Helical" evidence="6">
    <location>
        <begin position="34"/>
        <end position="53"/>
    </location>
</feature>
<keyword evidence="8" id="KW-1185">Reference proteome</keyword>
<dbReference type="AlphaFoldDB" id="A0A8J6Z101"/>
<evidence type="ECO:0000256" key="2">
    <source>
        <dbReference type="ARBA" id="ARBA00022475"/>
    </source>
</evidence>
<evidence type="ECO:0000256" key="1">
    <source>
        <dbReference type="ARBA" id="ARBA00004651"/>
    </source>
</evidence>
<dbReference type="GO" id="GO:0005886">
    <property type="term" value="C:plasma membrane"/>
    <property type="evidence" value="ECO:0007669"/>
    <property type="project" value="UniProtKB-SubCell"/>
</dbReference>
<dbReference type="EMBL" id="JACVXA010000143">
    <property type="protein sequence ID" value="MBE3640714.1"/>
    <property type="molecule type" value="Genomic_DNA"/>
</dbReference>
<proteinExistence type="predicted"/>
<keyword evidence="4 6" id="KW-1133">Transmembrane helix</keyword>
<dbReference type="RefSeq" id="WP_193187337.1">
    <property type="nucleotide sequence ID" value="NZ_JACVXA010000143.1"/>
</dbReference>